<organism evidence="4 5">
    <name type="scientific">Methylophaga muralis</name>
    <dbReference type="NCBI Taxonomy" id="291169"/>
    <lineage>
        <taxon>Bacteria</taxon>
        <taxon>Pseudomonadati</taxon>
        <taxon>Pseudomonadota</taxon>
        <taxon>Gammaproteobacteria</taxon>
        <taxon>Thiotrichales</taxon>
        <taxon>Piscirickettsiaceae</taxon>
        <taxon>Methylophaga</taxon>
    </lineage>
</organism>
<gene>
    <name evidence="4" type="primary">mlaA</name>
    <name evidence="4" type="ORF">A9E74_01643</name>
</gene>
<sequence>MFKAKGFFRISLISMVVLFTGCATTQQNPDERDPFESYNRAMYKFNDTVDRAVLKPVAKGYDAVVPDAISWGVSNFFSNLNDITVAINSLLQGKFSQAADDTGRFLLNSTVGVAGIFDVAGHAGNKKRNEDFGQTLGVWGAEPGAYIVLPFFGPRTVRDSFGLVGDMFTDPVMYVEGPGARNALAGTRLVDTRANLLKTQRVLSEATDDEYAYVRNAYLQRRQYLVYDGNPPNDDDYDLFDDE</sequence>
<evidence type="ECO:0000256" key="3">
    <source>
        <dbReference type="SAM" id="SignalP"/>
    </source>
</evidence>
<keyword evidence="2 3" id="KW-0732">Signal</keyword>
<dbReference type="EMBL" id="MCRI01000015">
    <property type="protein sequence ID" value="ODN66692.1"/>
    <property type="molecule type" value="Genomic_DNA"/>
</dbReference>
<dbReference type="PROSITE" id="PS51257">
    <property type="entry name" value="PROKAR_LIPOPROTEIN"/>
    <property type="match status" value="1"/>
</dbReference>
<proteinExistence type="inferred from homology"/>
<dbReference type="GO" id="GO:0120010">
    <property type="term" value="P:intermembrane phospholipid transfer"/>
    <property type="evidence" value="ECO:0007669"/>
    <property type="project" value="TreeGrafter"/>
</dbReference>
<accession>A0A1E3GRL5</accession>
<dbReference type="RefSeq" id="WP_069296100.1">
    <property type="nucleotide sequence ID" value="NZ_MCRI01000015.1"/>
</dbReference>
<keyword evidence="4" id="KW-0449">Lipoprotein</keyword>
<dbReference type="AlphaFoldDB" id="A0A1E3GRL5"/>
<dbReference type="InterPro" id="IPR007428">
    <property type="entry name" value="MlaA"/>
</dbReference>
<dbReference type="PANTHER" id="PTHR30035">
    <property type="entry name" value="LIPOPROTEIN VACJ-RELATED"/>
    <property type="match status" value="1"/>
</dbReference>
<name>A0A1E3GRL5_9GAMM</name>
<dbReference type="Proteomes" id="UP000094379">
    <property type="component" value="Unassembled WGS sequence"/>
</dbReference>
<dbReference type="STRING" id="291169.A9E74_01643"/>
<dbReference type="GO" id="GO:0016020">
    <property type="term" value="C:membrane"/>
    <property type="evidence" value="ECO:0007669"/>
    <property type="project" value="InterPro"/>
</dbReference>
<comment type="caution">
    <text evidence="4">The sequence shown here is derived from an EMBL/GenBank/DDBJ whole genome shotgun (WGS) entry which is preliminary data.</text>
</comment>
<evidence type="ECO:0000256" key="1">
    <source>
        <dbReference type="ARBA" id="ARBA00010634"/>
    </source>
</evidence>
<keyword evidence="5" id="KW-1185">Reference proteome</keyword>
<reference evidence="4 5" key="1">
    <citation type="submission" date="2016-07" db="EMBL/GenBank/DDBJ databases">
        <title>Draft Genome Sequence of Methylophaga muralis Bur 1.</title>
        <authorList>
            <person name="Vasilenko O.V."/>
            <person name="Doronina N.V."/>
            <person name="Shmareva M.N."/>
            <person name="Tarlachkov S.V."/>
            <person name="Mustakhimov I."/>
            <person name="Trotsenko Y.A."/>
        </authorList>
    </citation>
    <scope>NUCLEOTIDE SEQUENCE [LARGE SCALE GENOMIC DNA]</scope>
    <source>
        <strain evidence="4 5">Bur 1</strain>
    </source>
</reference>
<evidence type="ECO:0000256" key="2">
    <source>
        <dbReference type="ARBA" id="ARBA00022729"/>
    </source>
</evidence>
<dbReference type="PATRIC" id="fig|291169.3.peg.1652"/>
<protein>
    <submittedName>
        <fullName evidence="4">Putative phospholipid-binding lipoprotein MlaA</fullName>
    </submittedName>
</protein>
<dbReference type="PANTHER" id="PTHR30035:SF3">
    <property type="entry name" value="INTERMEMBRANE PHOSPHOLIPID TRANSPORT SYSTEM LIPOPROTEIN MLAA"/>
    <property type="match status" value="1"/>
</dbReference>
<evidence type="ECO:0000313" key="5">
    <source>
        <dbReference type="Proteomes" id="UP000094379"/>
    </source>
</evidence>
<dbReference type="PRINTS" id="PR01805">
    <property type="entry name" value="VACJLIPOPROT"/>
</dbReference>
<feature type="chain" id="PRO_5009128619" evidence="3">
    <location>
        <begin position="26"/>
        <end position="243"/>
    </location>
</feature>
<feature type="signal peptide" evidence="3">
    <location>
        <begin position="1"/>
        <end position="25"/>
    </location>
</feature>
<dbReference type="Pfam" id="PF04333">
    <property type="entry name" value="MlaA"/>
    <property type="match status" value="1"/>
</dbReference>
<evidence type="ECO:0000313" key="4">
    <source>
        <dbReference type="EMBL" id="ODN66692.1"/>
    </source>
</evidence>
<comment type="similarity">
    <text evidence="1">Belongs to the MlaA family.</text>
</comment>